<evidence type="ECO:0000256" key="1">
    <source>
        <dbReference type="ARBA" id="ARBA00022741"/>
    </source>
</evidence>
<feature type="region of interest" description="Disordered" evidence="5">
    <location>
        <begin position="364"/>
        <end position="394"/>
    </location>
</feature>
<name>A0A4R0RQZ0_9APHY</name>
<dbReference type="EMBL" id="RWJN01000025">
    <property type="protein sequence ID" value="TCD70196.1"/>
    <property type="molecule type" value="Genomic_DNA"/>
</dbReference>
<keyword evidence="8" id="KW-1185">Reference proteome</keyword>
<evidence type="ECO:0000256" key="5">
    <source>
        <dbReference type="SAM" id="MobiDB-lite"/>
    </source>
</evidence>
<dbReference type="GO" id="GO:0043139">
    <property type="term" value="F:5'-3' DNA helicase activity"/>
    <property type="evidence" value="ECO:0007669"/>
    <property type="project" value="TreeGrafter"/>
</dbReference>
<evidence type="ECO:0000313" key="7">
    <source>
        <dbReference type="EMBL" id="TCD70196.1"/>
    </source>
</evidence>
<accession>A0A4R0RQZ0</accession>
<evidence type="ECO:0000259" key="6">
    <source>
        <dbReference type="Pfam" id="PF13087"/>
    </source>
</evidence>
<dbReference type="Pfam" id="PF13604">
    <property type="entry name" value="AAA_30"/>
    <property type="match status" value="1"/>
</dbReference>
<keyword evidence="4" id="KW-0067">ATP-binding</keyword>
<dbReference type="GO" id="GO:0005524">
    <property type="term" value="F:ATP binding"/>
    <property type="evidence" value="ECO:0007669"/>
    <property type="project" value="UniProtKB-KW"/>
</dbReference>
<dbReference type="PANTHER" id="PTHR43788:SF8">
    <property type="entry name" value="DNA-BINDING PROTEIN SMUBP-2"/>
    <property type="match status" value="1"/>
</dbReference>
<dbReference type="Proteomes" id="UP000292702">
    <property type="component" value="Unassembled WGS sequence"/>
</dbReference>
<keyword evidence="1" id="KW-0547">Nucleotide-binding</keyword>
<comment type="caution">
    <text evidence="7">The sequence shown here is derived from an EMBL/GenBank/DDBJ whole genome shotgun (WGS) entry which is preliminary data.</text>
</comment>
<dbReference type="GO" id="GO:0016787">
    <property type="term" value="F:hydrolase activity"/>
    <property type="evidence" value="ECO:0007669"/>
    <property type="project" value="UniProtKB-KW"/>
</dbReference>
<dbReference type="OrthoDB" id="6513042at2759"/>
<evidence type="ECO:0000313" key="8">
    <source>
        <dbReference type="Proteomes" id="UP000292702"/>
    </source>
</evidence>
<protein>
    <recommendedName>
        <fullName evidence="6">DNA2/NAM7 helicase-like C-terminal domain-containing protein</fullName>
    </recommendedName>
</protein>
<dbReference type="InterPro" id="IPR041679">
    <property type="entry name" value="DNA2/NAM7-like_C"/>
</dbReference>
<organism evidence="7 8">
    <name type="scientific">Steccherinum ochraceum</name>
    <dbReference type="NCBI Taxonomy" id="92696"/>
    <lineage>
        <taxon>Eukaryota</taxon>
        <taxon>Fungi</taxon>
        <taxon>Dikarya</taxon>
        <taxon>Basidiomycota</taxon>
        <taxon>Agaricomycotina</taxon>
        <taxon>Agaricomycetes</taxon>
        <taxon>Polyporales</taxon>
        <taxon>Steccherinaceae</taxon>
        <taxon>Steccherinum</taxon>
    </lineage>
</organism>
<dbReference type="PANTHER" id="PTHR43788">
    <property type="entry name" value="DNA2/NAM7 HELICASE FAMILY MEMBER"/>
    <property type="match status" value="1"/>
</dbReference>
<dbReference type="Pfam" id="PF13087">
    <property type="entry name" value="AAA_12"/>
    <property type="match status" value="1"/>
</dbReference>
<dbReference type="STRING" id="92696.A0A4R0RQZ0"/>
<keyword evidence="2" id="KW-0378">Hydrolase</keyword>
<dbReference type="InterPro" id="IPR027417">
    <property type="entry name" value="P-loop_NTPase"/>
</dbReference>
<evidence type="ECO:0000256" key="3">
    <source>
        <dbReference type="ARBA" id="ARBA00022806"/>
    </source>
</evidence>
<dbReference type="InterPro" id="IPR050534">
    <property type="entry name" value="Coronavir_polyprotein_1ab"/>
</dbReference>
<proteinExistence type="predicted"/>
<dbReference type="AlphaFoldDB" id="A0A4R0RQZ0"/>
<evidence type="ECO:0000256" key="2">
    <source>
        <dbReference type="ARBA" id="ARBA00022801"/>
    </source>
</evidence>
<sequence length="793" mass="88791">MVKQPPLPSLARPGLFKAGDPAIQVHRCSSPNTDLQTLDASAALAAKCGAVGIAPAFSSKGVLKDLAIACQDQVLMITMDNYNGSLKKTKNKNKAREALRERILKNSDLVKVCFDVDRISLSLYFDHHHHISSAVDFQYLRDYRENLHHRSDQAVLDNFEGLSGDKGLLHRDNILHVVRSGRNDTLEQERLSLKAYLAWKISTLPEFSRQLPEYKTICTVGMPIADLLVLSKCLRDYDCLRSLQPSKVKNDVGPKFTVGKDGNINVDLDRYTSRVRRSQVAPQRILIQTTSHKQPVIGRAVAVKGKTATVKVNGRIRGEIRSVHTVGKDYTNAELERVGIILAALHGTSSILKQPLARSIFSTGPSLVSSDSRASTQRPSPSIHSSRPLNTSQTQAVRRILSSSPKDRICLVQGPPGTGKTTVIAATVTSLISNPDYSEKRSIWIFAQSNVAVKNVAEKLADVGFFDFKVLVSQEFHFQWHEHLYRKIEDNVIKSSVFTKKGLEMHRLILDCRVILCTLSMLCHPELIKTKITKLVPLEIVMVDEASQIEMGDLLPLLHKFGDGIQKLAFIGDNKQLAPYGSEDIKDLCSIFEVKHLSQKAVFLNTQYRMPEPIGDFISRKVYGGRLSTQHDIKNRNCLKFIDVGGQEASEGTSFQNTKEVDAVIHVVRKFVKEEKSFRVITPYDAQRALLEKSLRSQGLPWQDKCFCVDSFQGNEDDHIIISVVRTAKTGFLRNIRRSNVMLSRCRKSMTICTKRSYLSSSQTKDTLLGELAAEFGPSAWMSWGDLLNERWQ</sequence>
<dbReference type="Gene3D" id="3.40.50.300">
    <property type="entry name" value="P-loop containing nucleotide triphosphate hydrolases"/>
    <property type="match status" value="2"/>
</dbReference>
<evidence type="ECO:0000256" key="4">
    <source>
        <dbReference type="ARBA" id="ARBA00022840"/>
    </source>
</evidence>
<dbReference type="CDD" id="cd18808">
    <property type="entry name" value="SF1_C_Upf1"/>
    <property type="match status" value="1"/>
</dbReference>
<dbReference type="InterPro" id="IPR047187">
    <property type="entry name" value="SF1_C_Upf1"/>
</dbReference>
<dbReference type="SUPFAM" id="SSF52540">
    <property type="entry name" value="P-loop containing nucleoside triphosphate hydrolases"/>
    <property type="match status" value="1"/>
</dbReference>
<gene>
    <name evidence="7" type="ORF">EIP91_004376</name>
</gene>
<reference evidence="7 8" key="1">
    <citation type="submission" date="2018-11" db="EMBL/GenBank/DDBJ databases">
        <title>Genome assembly of Steccherinum ochraceum LE-BIN_3174, the white-rot fungus of the Steccherinaceae family (The Residual Polyporoid clade, Polyporales, Basidiomycota).</title>
        <authorList>
            <person name="Fedorova T.V."/>
            <person name="Glazunova O.A."/>
            <person name="Landesman E.O."/>
            <person name="Moiseenko K.V."/>
            <person name="Psurtseva N.V."/>
            <person name="Savinova O.S."/>
            <person name="Shakhova N.V."/>
            <person name="Tyazhelova T.V."/>
            <person name="Vasina D.V."/>
        </authorList>
    </citation>
    <scope>NUCLEOTIDE SEQUENCE [LARGE SCALE GENOMIC DNA]</scope>
    <source>
        <strain evidence="7 8">LE-BIN_3174</strain>
    </source>
</reference>
<feature type="domain" description="DNA2/NAM7 helicase-like C-terminal" evidence="6">
    <location>
        <begin position="596"/>
        <end position="755"/>
    </location>
</feature>
<keyword evidence="3" id="KW-0347">Helicase</keyword>